<dbReference type="GO" id="GO:0005886">
    <property type="term" value="C:plasma membrane"/>
    <property type="evidence" value="ECO:0007669"/>
    <property type="project" value="UniProtKB-SubCell"/>
</dbReference>
<evidence type="ECO:0000256" key="5">
    <source>
        <dbReference type="ARBA" id="ARBA00022725"/>
    </source>
</evidence>
<feature type="transmembrane region" description="Helical" evidence="10">
    <location>
        <begin position="280"/>
        <end position="303"/>
    </location>
</feature>
<comment type="caution">
    <text evidence="10">Lacks conserved residue(s) required for the propagation of feature annotation.</text>
</comment>
<gene>
    <name evidence="11" type="ORF">KGM_200211</name>
</gene>
<dbReference type="PANTHER" id="PTHR21137">
    <property type="entry name" value="ODORANT RECEPTOR"/>
    <property type="match status" value="1"/>
</dbReference>
<dbReference type="FunCoup" id="A0A212FBH9">
    <property type="interactions" value="6"/>
</dbReference>
<keyword evidence="5 10" id="KW-0552">Olfaction</keyword>
<keyword evidence="12" id="KW-1185">Reference proteome</keyword>
<sequence>MASKIIRIFERLESPKYPLLGPNLQGLYWFGLWQCGNRIRDGLFNILHLASVLFVLSEFVELFAMEIDLMKILFNVSVTALSLVTVCKTVLFIYYLPHWKNLVNSISKLEQEQLKSNNFKLVAIIKRYTLYSRVITYSFWSVICITSLLTVTAPFLKYITSPSYRQSIQNGTELYPQILSSWFPFDKTKMPGYLIAVSIHIIMTTQGAAIVAVYDSTAVAIMSFLKGQQILLRYKCERIFGLNEVIPTEKVLANIEECHRLHCFLLEQHHRFNSITSPVMILYVLVCSVMMCCSVVQLSLGHLSTSEKLWVIEFTTALITQLFLYCWHSNEITYESNLVDRGVYASNWWRGDVKVKRQILILAGKLAPSLILKAGPVTTLSMATFISILKGSYSFYTLVTQMQENQI</sequence>
<evidence type="ECO:0000256" key="9">
    <source>
        <dbReference type="ARBA" id="ARBA00023224"/>
    </source>
</evidence>
<comment type="similarity">
    <text evidence="10">Belongs to the insect chemoreceptor superfamily. Heteromeric odorant receptor channel (TC 1.A.69) family.</text>
</comment>
<dbReference type="AlphaFoldDB" id="A0A212FBH9"/>
<feature type="transmembrane region" description="Helical" evidence="10">
    <location>
        <begin position="42"/>
        <end position="60"/>
    </location>
</feature>
<dbReference type="PANTHER" id="PTHR21137:SF35">
    <property type="entry name" value="ODORANT RECEPTOR 19A-RELATED"/>
    <property type="match status" value="1"/>
</dbReference>
<keyword evidence="2" id="KW-1003">Cell membrane</keyword>
<evidence type="ECO:0000256" key="3">
    <source>
        <dbReference type="ARBA" id="ARBA00022606"/>
    </source>
</evidence>
<evidence type="ECO:0000313" key="11">
    <source>
        <dbReference type="EMBL" id="OWR51104.1"/>
    </source>
</evidence>
<keyword evidence="4 10" id="KW-0812">Transmembrane</keyword>
<dbReference type="Pfam" id="PF02949">
    <property type="entry name" value="7tm_6"/>
    <property type="match status" value="1"/>
</dbReference>
<protein>
    <recommendedName>
        <fullName evidence="10">Odorant receptor</fullName>
    </recommendedName>
</protein>
<dbReference type="GO" id="GO:0007165">
    <property type="term" value="P:signal transduction"/>
    <property type="evidence" value="ECO:0007669"/>
    <property type="project" value="UniProtKB-KW"/>
</dbReference>
<dbReference type="EMBL" id="AGBW02009312">
    <property type="protein sequence ID" value="OWR51104.1"/>
    <property type="molecule type" value="Genomic_DNA"/>
</dbReference>
<keyword evidence="3 10" id="KW-0716">Sensory transduction</keyword>
<dbReference type="InterPro" id="IPR004117">
    <property type="entry name" value="7tm6_olfct_rcpt"/>
</dbReference>
<feature type="transmembrane region" description="Helical" evidence="10">
    <location>
        <begin position="134"/>
        <end position="156"/>
    </location>
</feature>
<evidence type="ECO:0000256" key="4">
    <source>
        <dbReference type="ARBA" id="ARBA00022692"/>
    </source>
</evidence>
<reference evidence="11 12" key="1">
    <citation type="journal article" date="2011" name="Cell">
        <title>The monarch butterfly genome yields insights into long-distance migration.</title>
        <authorList>
            <person name="Zhan S."/>
            <person name="Merlin C."/>
            <person name="Boore J.L."/>
            <person name="Reppert S.M."/>
        </authorList>
    </citation>
    <scope>NUCLEOTIDE SEQUENCE [LARGE SCALE GENOMIC DNA]</scope>
    <source>
        <strain evidence="11">F-2</strain>
    </source>
</reference>
<accession>A0A212FBH9</accession>
<keyword evidence="7 10" id="KW-0472">Membrane</keyword>
<comment type="caution">
    <text evidence="11">The sequence shown here is derived from an EMBL/GenBank/DDBJ whole genome shotgun (WGS) entry which is preliminary data.</text>
</comment>
<evidence type="ECO:0000256" key="7">
    <source>
        <dbReference type="ARBA" id="ARBA00023136"/>
    </source>
</evidence>
<proteinExistence type="inferred from homology"/>
<evidence type="ECO:0000256" key="2">
    <source>
        <dbReference type="ARBA" id="ARBA00022475"/>
    </source>
</evidence>
<keyword evidence="6 10" id="KW-1133">Transmembrane helix</keyword>
<feature type="transmembrane region" description="Helical" evidence="10">
    <location>
        <begin position="72"/>
        <end position="96"/>
    </location>
</feature>
<dbReference type="GO" id="GO:0005549">
    <property type="term" value="F:odorant binding"/>
    <property type="evidence" value="ECO:0007669"/>
    <property type="project" value="InterPro"/>
</dbReference>
<evidence type="ECO:0000256" key="1">
    <source>
        <dbReference type="ARBA" id="ARBA00004651"/>
    </source>
</evidence>
<keyword evidence="9 10" id="KW-0807">Transducer</keyword>
<evidence type="ECO:0000256" key="8">
    <source>
        <dbReference type="ARBA" id="ARBA00023170"/>
    </source>
</evidence>
<comment type="subcellular location">
    <subcellularLocation>
        <location evidence="1 10">Cell membrane</location>
        <topology evidence="1 10">Multi-pass membrane protein</topology>
    </subcellularLocation>
</comment>
<name>A0A212FBH9_DANPL</name>
<evidence type="ECO:0000256" key="6">
    <source>
        <dbReference type="ARBA" id="ARBA00022989"/>
    </source>
</evidence>
<dbReference type="GO" id="GO:0004984">
    <property type="term" value="F:olfactory receptor activity"/>
    <property type="evidence" value="ECO:0007669"/>
    <property type="project" value="InterPro"/>
</dbReference>
<keyword evidence="8 10" id="KW-0675">Receptor</keyword>
<feature type="transmembrane region" description="Helical" evidence="10">
    <location>
        <begin position="192"/>
        <end position="225"/>
    </location>
</feature>
<dbReference type="KEGG" id="dpl:KGM_200211"/>
<dbReference type="Proteomes" id="UP000007151">
    <property type="component" value="Unassembled WGS sequence"/>
</dbReference>
<evidence type="ECO:0000256" key="10">
    <source>
        <dbReference type="RuleBase" id="RU351113"/>
    </source>
</evidence>
<organism evidence="11 12">
    <name type="scientific">Danaus plexippus plexippus</name>
    <dbReference type="NCBI Taxonomy" id="278856"/>
    <lineage>
        <taxon>Eukaryota</taxon>
        <taxon>Metazoa</taxon>
        <taxon>Ecdysozoa</taxon>
        <taxon>Arthropoda</taxon>
        <taxon>Hexapoda</taxon>
        <taxon>Insecta</taxon>
        <taxon>Pterygota</taxon>
        <taxon>Neoptera</taxon>
        <taxon>Endopterygota</taxon>
        <taxon>Lepidoptera</taxon>
        <taxon>Glossata</taxon>
        <taxon>Ditrysia</taxon>
        <taxon>Papilionoidea</taxon>
        <taxon>Nymphalidae</taxon>
        <taxon>Danainae</taxon>
        <taxon>Danaini</taxon>
        <taxon>Danaina</taxon>
        <taxon>Danaus</taxon>
        <taxon>Danaus</taxon>
    </lineage>
</organism>
<dbReference type="InParanoid" id="A0A212FBH9"/>
<evidence type="ECO:0000313" key="12">
    <source>
        <dbReference type="Proteomes" id="UP000007151"/>
    </source>
</evidence>